<comment type="caution">
    <text evidence="6">The sequence shown here is derived from an EMBL/GenBank/DDBJ whole genome shotgun (WGS) entry which is preliminary data.</text>
</comment>
<feature type="compositionally biased region" description="Low complexity" evidence="4">
    <location>
        <begin position="60"/>
        <end position="72"/>
    </location>
</feature>
<dbReference type="InterPro" id="IPR018060">
    <property type="entry name" value="HTH_AraC"/>
</dbReference>
<evidence type="ECO:0000256" key="4">
    <source>
        <dbReference type="SAM" id="MobiDB-lite"/>
    </source>
</evidence>
<keyword evidence="3" id="KW-0804">Transcription</keyword>
<gene>
    <name evidence="6" type="ORF">EYS09_11510</name>
</gene>
<dbReference type="InterPro" id="IPR046532">
    <property type="entry name" value="DUF6597"/>
</dbReference>
<dbReference type="Pfam" id="PF20240">
    <property type="entry name" value="DUF6597"/>
    <property type="match status" value="1"/>
</dbReference>
<evidence type="ECO:0000259" key="5">
    <source>
        <dbReference type="PROSITE" id="PS01124"/>
    </source>
</evidence>
<accession>A0A4Q9HZ43</accession>
<proteinExistence type="predicted"/>
<dbReference type="AlphaFoldDB" id="A0A4Q9HZ43"/>
<dbReference type="Pfam" id="PF12833">
    <property type="entry name" value="HTH_18"/>
    <property type="match status" value="1"/>
</dbReference>
<dbReference type="Proteomes" id="UP000292452">
    <property type="component" value="Unassembled WGS sequence"/>
</dbReference>
<reference evidence="6 7" key="1">
    <citation type="submission" date="2019-02" db="EMBL/GenBank/DDBJ databases">
        <title>Draft Genome Sequence of Streptomyces sp. AM-2504, identified by 16S rRNA comparative analysis as a Streptomyces Kasugaensis strain.</title>
        <authorList>
            <person name="Napolioni V."/>
            <person name="Giuliodori A.M."/>
            <person name="Spurio R."/>
            <person name="Fabbretti A."/>
        </authorList>
    </citation>
    <scope>NUCLEOTIDE SEQUENCE [LARGE SCALE GENOMIC DNA]</scope>
    <source>
        <strain evidence="6 7">AM-2504</strain>
    </source>
</reference>
<feature type="region of interest" description="Disordered" evidence="4">
    <location>
        <begin position="1"/>
        <end position="75"/>
    </location>
</feature>
<dbReference type="Gene3D" id="1.10.10.60">
    <property type="entry name" value="Homeodomain-like"/>
    <property type="match status" value="1"/>
</dbReference>
<dbReference type="SMART" id="SM00342">
    <property type="entry name" value="HTH_ARAC"/>
    <property type="match status" value="1"/>
</dbReference>
<evidence type="ECO:0000313" key="7">
    <source>
        <dbReference type="Proteomes" id="UP000292452"/>
    </source>
</evidence>
<dbReference type="GO" id="GO:0043565">
    <property type="term" value="F:sequence-specific DNA binding"/>
    <property type="evidence" value="ECO:0007669"/>
    <property type="project" value="InterPro"/>
</dbReference>
<keyword evidence="7" id="KW-1185">Reference proteome</keyword>
<dbReference type="GO" id="GO:0003700">
    <property type="term" value="F:DNA-binding transcription factor activity"/>
    <property type="evidence" value="ECO:0007669"/>
    <property type="project" value="InterPro"/>
</dbReference>
<evidence type="ECO:0000313" key="6">
    <source>
        <dbReference type="EMBL" id="TBO59550.1"/>
    </source>
</evidence>
<organism evidence="6 7">
    <name type="scientific">Streptomyces kasugaensis</name>
    <dbReference type="NCBI Taxonomy" id="1946"/>
    <lineage>
        <taxon>Bacteria</taxon>
        <taxon>Bacillati</taxon>
        <taxon>Actinomycetota</taxon>
        <taxon>Actinomycetes</taxon>
        <taxon>Kitasatosporales</taxon>
        <taxon>Streptomycetaceae</taxon>
        <taxon>Streptomyces</taxon>
    </lineage>
</organism>
<dbReference type="PANTHER" id="PTHR46796">
    <property type="entry name" value="HTH-TYPE TRANSCRIPTIONAL ACTIVATOR RHAS-RELATED"/>
    <property type="match status" value="1"/>
</dbReference>
<dbReference type="InterPro" id="IPR050204">
    <property type="entry name" value="AraC_XylS_family_regulators"/>
</dbReference>
<keyword evidence="1" id="KW-0805">Transcription regulation</keyword>
<evidence type="ECO:0000256" key="2">
    <source>
        <dbReference type="ARBA" id="ARBA00023125"/>
    </source>
</evidence>
<dbReference type="PROSITE" id="PS01124">
    <property type="entry name" value="HTH_ARAC_FAMILY_2"/>
    <property type="match status" value="1"/>
</dbReference>
<dbReference type="PANTHER" id="PTHR46796:SF15">
    <property type="entry name" value="BLL1074 PROTEIN"/>
    <property type="match status" value="1"/>
</dbReference>
<name>A0A4Q9HZ43_STRKA</name>
<keyword evidence="2" id="KW-0238">DNA-binding</keyword>
<feature type="domain" description="HTH araC/xylS-type" evidence="5">
    <location>
        <begin position="217"/>
        <end position="305"/>
    </location>
</feature>
<evidence type="ECO:0000256" key="1">
    <source>
        <dbReference type="ARBA" id="ARBA00023015"/>
    </source>
</evidence>
<protein>
    <submittedName>
        <fullName evidence="6">Helix-turn-helix domain-containing protein</fullName>
    </submittedName>
</protein>
<dbReference type="EMBL" id="SIXH01000076">
    <property type="protein sequence ID" value="TBO59550.1"/>
    <property type="molecule type" value="Genomic_DNA"/>
</dbReference>
<feature type="compositionally biased region" description="Basic and acidic residues" evidence="4">
    <location>
        <begin position="17"/>
        <end position="26"/>
    </location>
</feature>
<evidence type="ECO:0000256" key="3">
    <source>
        <dbReference type="ARBA" id="ARBA00023163"/>
    </source>
</evidence>
<sequence length="315" mass="32394">MDQRRTRLPGSRARLGHVGEERDRGGRHGGLGRTGEDGARAVPRARTGCGDEAGDGGADTGSAAPAGHAAHSAYRERASRLSGAVLWTHTASGPARPVLPDGCTDLIWSEGLLLVAGPDTGPHLPDAAPPGTRHIGLRFAPGQGPAVFGVPARELRDLRVPLADLWPAAQARELAGRMAAGGAPDRVLEETAVARLRAAADRTAAGPAARSAPPPRSGRTAAIAAALDRGRPVAEVARAVALGERQLHRHCLDAFGYGPKTLTRVLRFVRALGLARSGMPYAHVAACAGYADQAHLAREVKALAGAPMGVLLGSG</sequence>